<dbReference type="OrthoDB" id="5297170at2"/>
<dbReference type="InterPro" id="IPR011322">
    <property type="entry name" value="N-reg_PII-like_a/b"/>
</dbReference>
<dbReference type="EMBL" id="QDDR01000001">
    <property type="protein sequence ID" value="PVE49525.1"/>
    <property type="molecule type" value="Genomic_DNA"/>
</dbReference>
<dbReference type="Proteomes" id="UP000244810">
    <property type="component" value="Unassembled WGS sequence"/>
</dbReference>
<sequence length="67" mass="7278">MKELLRTTDPTVIPFATALLAAEGIEAFAVDVHMSALAIVPQRLLVRDENLFMAKAILRDNGVQVDG</sequence>
<evidence type="ECO:0000259" key="1">
    <source>
        <dbReference type="Pfam" id="PF09413"/>
    </source>
</evidence>
<accession>A0A2T7UXM0</accession>
<reference evidence="2 3" key="1">
    <citation type="journal article" date="2011" name="Syst. Appl. Microbiol.">
        <title>Defluviimonas denitrificans gen. nov., sp. nov., and Pararhodobacter aggregans gen. nov., sp. nov., non-phototrophic Rhodobacteraceae from the biofilter of a marine aquaculture.</title>
        <authorList>
            <person name="Foesel B.U."/>
            <person name="Drake H.L."/>
            <person name="Schramm A."/>
        </authorList>
    </citation>
    <scope>NUCLEOTIDE SEQUENCE [LARGE SCALE GENOMIC DNA]</scope>
    <source>
        <strain evidence="2 3">D1-19</strain>
    </source>
</reference>
<comment type="caution">
    <text evidence="2">The sequence shown here is derived from an EMBL/GenBank/DDBJ whole genome shotgun (WGS) entry which is preliminary data.</text>
</comment>
<name>A0A2T7UXM0_9RHOB</name>
<feature type="domain" description="DUF2007" evidence="1">
    <location>
        <begin position="1"/>
        <end position="60"/>
    </location>
</feature>
<dbReference type="Pfam" id="PF09413">
    <property type="entry name" value="DUF2007"/>
    <property type="match status" value="1"/>
</dbReference>
<dbReference type="AlphaFoldDB" id="A0A2T7UXM0"/>
<dbReference type="RefSeq" id="WP_107750029.1">
    <property type="nucleotide sequence ID" value="NZ_JBLWSZ010000050.1"/>
</dbReference>
<keyword evidence="3" id="KW-1185">Reference proteome</keyword>
<organism evidence="2 3">
    <name type="scientific">Pararhodobacter aggregans</name>
    <dbReference type="NCBI Taxonomy" id="404875"/>
    <lineage>
        <taxon>Bacteria</taxon>
        <taxon>Pseudomonadati</taxon>
        <taxon>Pseudomonadota</taxon>
        <taxon>Alphaproteobacteria</taxon>
        <taxon>Rhodobacterales</taxon>
        <taxon>Paracoccaceae</taxon>
        <taxon>Pararhodobacter</taxon>
    </lineage>
</organism>
<gene>
    <name evidence="2" type="ORF">DDE23_03765</name>
</gene>
<dbReference type="InterPro" id="IPR018551">
    <property type="entry name" value="DUF2007"/>
</dbReference>
<dbReference type="Gene3D" id="3.30.70.790">
    <property type="entry name" value="UreE, C-terminal domain"/>
    <property type="match status" value="1"/>
</dbReference>
<dbReference type="SUPFAM" id="SSF54913">
    <property type="entry name" value="GlnB-like"/>
    <property type="match status" value="1"/>
</dbReference>
<evidence type="ECO:0000313" key="3">
    <source>
        <dbReference type="Proteomes" id="UP000244810"/>
    </source>
</evidence>
<protein>
    <recommendedName>
        <fullName evidence="1">DUF2007 domain-containing protein</fullName>
    </recommendedName>
</protein>
<proteinExistence type="predicted"/>
<evidence type="ECO:0000313" key="2">
    <source>
        <dbReference type="EMBL" id="PVE49525.1"/>
    </source>
</evidence>